<feature type="transmembrane region" description="Helical" evidence="7">
    <location>
        <begin position="242"/>
        <end position="262"/>
    </location>
</feature>
<feature type="transmembrane region" description="Helical" evidence="7">
    <location>
        <begin position="72"/>
        <end position="99"/>
    </location>
</feature>
<evidence type="ECO:0000256" key="6">
    <source>
        <dbReference type="SAM" id="MobiDB-lite"/>
    </source>
</evidence>
<keyword evidence="2" id="KW-0813">Transport</keyword>
<dbReference type="OrthoDB" id="5086884at2759"/>
<dbReference type="GO" id="GO:0022857">
    <property type="term" value="F:transmembrane transporter activity"/>
    <property type="evidence" value="ECO:0007669"/>
    <property type="project" value="InterPro"/>
</dbReference>
<feature type="region of interest" description="Disordered" evidence="6">
    <location>
        <begin position="1"/>
        <end position="23"/>
    </location>
</feature>
<proteinExistence type="predicted"/>
<keyword evidence="4 7" id="KW-1133">Transmembrane helix</keyword>
<feature type="non-terminal residue" evidence="9">
    <location>
        <position position="1"/>
    </location>
</feature>
<feature type="transmembrane region" description="Helical" evidence="7">
    <location>
        <begin position="274"/>
        <end position="293"/>
    </location>
</feature>
<feature type="transmembrane region" description="Helical" evidence="7">
    <location>
        <begin position="439"/>
        <end position="463"/>
    </location>
</feature>
<reference evidence="10" key="1">
    <citation type="submission" date="2015-02" db="EMBL/GenBank/DDBJ databases">
        <authorList>
            <person name="Gon?alves P."/>
        </authorList>
    </citation>
    <scope>NUCLEOTIDE SEQUENCE [LARGE SCALE GENOMIC DNA]</scope>
</reference>
<keyword evidence="3 7" id="KW-0812">Transmembrane</keyword>
<feature type="transmembrane region" description="Helical" evidence="7">
    <location>
        <begin position="357"/>
        <end position="376"/>
    </location>
</feature>
<dbReference type="InterPro" id="IPR036259">
    <property type="entry name" value="MFS_trans_sf"/>
</dbReference>
<dbReference type="Proteomes" id="UP000243876">
    <property type="component" value="Unassembled WGS sequence"/>
</dbReference>
<dbReference type="PANTHER" id="PTHR42718">
    <property type="entry name" value="MAJOR FACILITATOR SUPERFAMILY MULTIDRUG TRANSPORTER MFSC"/>
    <property type="match status" value="1"/>
</dbReference>
<feature type="transmembrane region" description="Helical" evidence="7">
    <location>
        <begin position="313"/>
        <end position="337"/>
    </location>
</feature>
<dbReference type="PANTHER" id="PTHR42718:SF9">
    <property type="entry name" value="MAJOR FACILITATOR SUPERFAMILY MULTIDRUG TRANSPORTER MFSC"/>
    <property type="match status" value="1"/>
</dbReference>
<protein>
    <submittedName>
        <fullName evidence="9">SPOSA6832_04614-mRNA-1:cds</fullName>
    </submittedName>
</protein>
<organism evidence="9 10">
    <name type="scientific">Sporidiobolus salmonicolor</name>
    <name type="common">Yeast-like fungus</name>
    <name type="synonym">Sporobolomyces salmonicolor</name>
    <dbReference type="NCBI Taxonomy" id="5005"/>
    <lineage>
        <taxon>Eukaryota</taxon>
        <taxon>Fungi</taxon>
        <taxon>Dikarya</taxon>
        <taxon>Basidiomycota</taxon>
        <taxon>Pucciniomycotina</taxon>
        <taxon>Microbotryomycetes</taxon>
        <taxon>Sporidiobolales</taxon>
        <taxon>Sporidiobolaceae</taxon>
        <taxon>Sporobolomyces</taxon>
    </lineage>
</organism>
<dbReference type="AlphaFoldDB" id="A0A0D6ERP3"/>
<gene>
    <name evidence="9" type="primary">SPOSA6832_04614</name>
</gene>
<feature type="transmembrane region" description="Helical" evidence="7">
    <location>
        <begin position="176"/>
        <end position="199"/>
    </location>
</feature>
<dbReference type="Gene3D" id="1.20.1720.10">
    <property type="entry name" value="Multidrug resistance protein D"/>
    <property type="match status" value="1"/>
</dbReference>
<feature type="transmembrane region" description="Helical" evidence="7">
    <location>
        <begin position="382"/>
        <end position="400"/>
    </location>
</feature>
<evidence type="ECO:0000256" key="1">
    <source>
        <dbReference type="ARBA" id="ARBA00004141"/>
    </source>
</evidence>
<dbReference type="SUPFAM" id="SSF103473">
    <property type="entry name" value="MFS general substrate transporter"/>
    <property type="match status" value="1"/>
</dbReference>
<dbReference type="InterPro" id="IPR020846">
    <property type="entry name" value="MFS_dom"/>
</dbReference>
<dbReference type="PROSITE" id="PS50850">
    <property type="entry name" value="MFS"/>
    <property type="match status" value="1"/>
</dbReference>
<dbReference type="Gene3D" id="1.20.1250.20">
    <property type="entry name" value="MFS general substrate transporter like domains"/>
    <property type="match status" value="1"/>
</dbReference>
<feature type="transmembrane region" description="Helical" evidence="7">
    <location>
        <begin position="151"/>
        <end position="170"/>
    </location>
</feature>
<evidence type="ECO:0000256" key="5">
    <source>
        <dbReference type="ARBA" id="ARBA00023136"/>
    </source>
</evidence>
<accession>A0A0D6ERP3</accession>
<feature type="region of interest" description="Disordered" evidence="6">
    <location>
        <begin position="513"/>
        <end position="532"/>
    </location>
</feature>
<dbReference type="GO" id="GO:0016020">
    <property type="term" value="C:membrane"/>
    <property type="evidence" value="ECO:0007669"/>
    <property type="project" value="UniProtKB-SubCell"/>
</dbReference>
<evidence type="ECO:0000256" key="4">
    <source>
        <dbReference type="ARBA" id="ARBA00022989"/>
    </source>
</evidence>
<sequence length="532" mass="56711">MSPDSVHSNAPADEDTSMRELESAPTIKEGLSFGDSGALEHAAEIARDPVTDASTAREKTHVWPALSRTRQVLLVLSMTVGMLLNIMQVQAIQLALPSLGADLGILTSDLQWLYGHKKAFILGLMWFIVWSIACAVAPNEVAIDFFRSMQGVGMGAAIPSALGILGSSFPPGQSKTMAFALFSAGAPMGGSLGAVLGGVLTEYASDSWRSIFYVSAGVAALVGVGAFYAVPPDPEKDNTLTVDWIGGALITSGLVLLTFSLADGSSAPNGWKTPYVPTLFSVSILLLVAFWFYERHLEFHTSRPPLMKTSLWFKGRFAAVQLIGALGWSCFASYMLFASLTFQDYMKLKPVLATVRFLPSSVTGLVLNIIVALLASRVPAQALILLGCLGTGLAPLLFALQNYSDPYWQWQFPAMILTDFIFACGILYVSAVAGHGQQALAGSIFNMSTQIGTGIGLAINTIVQSRVTQRKVEDLGGTYDPNAASPRRFIPARVSRALVSATCLYGIGKVGHREKKKPQGGSDGTVGSEEKV</sequence>
<evidence type="ECO:0000259" key="8">
    <source>
        <dbReference type="PROSITE" id="PS50850"/>
    </source>
</evidence>
<feature type="transmembrane region" description="Helical" evidence="7">
    <location>
        <begin position="211"/>
        <end position="230"/>
    </location>
</feature>
<dbReference type="InterPro" id="IPR011701">
    <property type="entry name" value="MFS"/>
</dbReference>
<name>A0A0D6ERP3_SPOSA</name>
<evidence type="ECO:0000256" key="7">
    <source>
        <dbReference type="SAM" id="Phobius"/>
    </source>
</evidence>
<dbReference type="EMBL" id="CENE01000035">
    <property type="protein sequence ID" value="CEQ42772.1"/>
    <property type="molecule type" value="Genomic_DNA"/>
</dbReference>
<keyword evidence="5 7" id="KW-0472">Membrane</keyword>
<evidence type="ECO:0000256" key="2">
    <source>
        <dbReference type="ARBA" id="ARBA00022448"/>
    </source>
</evidence>
<keyword evidence="10" id="KW-1185">Reference proteome</keyword>
<feature type="transmembrane region" description="Helical" evidence="7">
    <location>
        <begin position="119"/>
        <end position="139"/>
    </location>
</feature>
<evidence type="ECO:0000256" key="3">
    <source>
        <dbReference type="ARBA" id="ARBA00022692"/>
    </source>
</evidence>
<comment type="subcellular location">
    <subcellularLocation>
        <location evidence="1">Membrane</location>
        <topology evidence="1">Multi-pass membrane protein</topology>
    </subcellularLocation>
</comment>
<dbReference type="Pfam" id="PF07690">
    <property type="entry name" value="MFS_1"/>
    <property type="match status" value="1"/>
</dbReference>
<evidence type="ECO:0000313" key="9">
    <source>
        <dbReference type="EMBL" id="CEQ42772.1"/>
    </source>
</evidence>
<feature type="transmembrane region" description="Helical" evidence="7">
    <location>
        <begin position="412"/>
        <end position="433"/>
    </location>
</feature>
<feature type="domain" description="Major facilitator superfamily (MFS) profile" evidence="8">
    <location>
        <begin position="1"/>
        <end position="532"/>
    </location>
</feature>
<evidence type="ECO:0000313" key="10">
    <source>
        <dbReference type="Proteomes" id="UP000243876"/>
    </source>
</evidence>